<dbReference type="InParanoid" id="Q4E459"/>
<organism evidence="2 3">
    <name type="scientific">Trypanosoma cruzi (strain CL Brener)</name>
    <dbReference type="NCBI Taxonomy" id="353153"/>
    <lineage>
        <taxon>Eukaryota</taxon>
        <taxon>Discoba</taxon>
        <taxon>Euglenozoa</taxon>
        <taxon>Kinetoplastea</taxon>
        <taxon>Metakinetoplastina</taxon>
        <taxon>Trypanosomatida</taxon>
        <taxon>Trypanosomatidae</taxon>
        <taxon>Trypanosoma</taxon>
        <taxon>Schizotrypanum</taxon>
    </lineage>
</organism>
<protein>
    <submittedName>
        <fullName evidence="2">Uncharacterized protein</fullName>
    </submittedName>
</protein>
<feature type="compositionally biased region" description="Low complexity" evidence="1">
    <location>
        <begin position="135"/>
        <end position="148"/>
    </location>
</feature>
<accession>Q4E459</accession>
<dbReference type="EMBL" id="AAHK01000015">
    <property type="protein sequence ID" value="EAN99563.1"/>
    <property type="molecule type" value="Genomic_DNA"/>
</dbReference>
<evidence type="ECO:0000313" key="2">
    <source>
        <dbReference type="EMBL" id="EAN99563.1"/>
    </source>
</evidence>
<gene>
    <name evidence="2" type="ORF">Tc00.1047053504081.370</name>
</gene>
<dbReference type="PaxDb" id="353153-Q4E459"/>
<dbReference type="GeneID" id="3554324"/>
<sequence>MPCRNHSHRETGKSVWMCAENTATVIFRVGHRGTVRHASSHTEQRMHPAVQKQEERRMTPRAGNTLTHGGASCSGVAISARDASQRPAVAKSIHAERCANTYFLCAGTAERGAQEGKSIQQEAQLDRRNTCGAASTSTITHGGSTHPSTKTKNKKTKEKKNTAAECGCVCGAAGVCQP</sequence>
<feature type="region of interest" description="Disordered" evidence="1">
    <location>
        <begin position="36"/>
        <end position="73"/>
    </location>
</feature>
<dbReference type="RefSeq" id="XP_821414.1">
    <property type="nucleotide sequence ID" value="XM_816321.1"/>
</dbReference>
<keyword evidence="3" id="KW-1185">Reference proteome</keyword>
<name>Q4E459_TRYCC</name>
<feature type="region of interest" description="Disordered" evidence="1">
    <location>
        <begin position="133"/>
        <end position="157"/>
    </location>
</feature>
<feature type="compositionally biased region" description="Basic and acidic residues" evidence="1">
    <location>
        <begin position="40"/>
        <end position="58"/>
    </location>
</feature>
<proteinExistence type="predicted"/>
<reference evidence="2 3" key="1">
    <citation type="journal article" date="2005" name="Science">
        <title>The genome sequence of Trypanosoma cruzi, etiologic agent of Chagas disease.</title>
        <authorList>
            <person name="El-Sayed N.M."/>
            <person name="Myler P.J."/>
            <person name="Bartholomeu D.C."/>
            <person name="Nilsson D."/>
            <person name="Aggarwal G."/>
            <person name="Tran A.N."/>
            <person name="Ghedin E."/>
            <person name="Worthey E.A."/>
            <person name="Delcher A.L."/>
            <person name="Blandin G."/>
            <person name="Westenberger S.J."/>
            <person name="Caler E."/>
            <person name="Cerqueira G.C."/>
            <person name="Branche C."/>
            <person name="Haas B."/>
            <person name="Anupama A."/>
            <person name="Arner E."/>
            <person name="Aslund L."/>
            <person name="Attipoe P."/>
            <person name="Bontempi E."/>
            <person name="Bringaud F."/>
            <person name="Burton P."/>
            <person name="Cadag E."/>
            <person name="Campbell D.A."/>
            <person name="Carrington M."/>
            <person name="Crabtree J."/>
            <person name="Darban H."/>
            <person name="da Silveira J.F."/>
            <person name="de Jong P."/>
            <person name="Edwards K."/>
            <person name="Englund P.T."/>
            <person name="Fazelina G."/>
            <person name="Feldblyum T."/>
            <person name="Ferella M."/>
            <person name="Frasch A.C."/>
            <person name="Gull K."/>
            <person name="Horn D."/>
            <person name="Hou L."/>
            <person name="Huang Y."/>
            <person name="Kindlund E."/>
            <person name="Klingbeil M."/>
            <person name="Kluge S."/>
            <person name="Koo H."/>
            <person name="Lacerda D."/>
            <person name="Levin M.J."/>
            <person name="Lorenzi H."/>
            <person name="Louie T."/>
            <person name="Machado C.R."/>
            <person name="McCulloch R."/>
            <person name="McKenna A."/>
            <person name="Mizuno Y."/>
            <person name="Mottram J.C."/>
            <person name="Nelson S."/>
            <person name="Ochaya S."/>
            <person name="Osoegawa K."/>
            <person name="Pai G."/>
            <person name="Parsons M."/>
            <person name="Pentony M."/>
            <person name="Pettersson U."/>
            <person name="Pop M."/>
            <person name="Ramirez J.L."/>
            <person name="Rinta J."/>
            <person name="Robertson L."/>
            <person name="Salzberg S.L."/>
            <person name="Sanchez D.O."/>
            <person name="Seyler A."/>
            <person name="Sharma R."/>
            <person name="Shetty J."/>
            <person name="Simpson A.J."/>
            <person name="Sisk E."/>
            <person name="Tammi M.T."/>
            <person name="Tarleton R."/>
            <person name="Teixeira S."/>
            <person name="Van Aken S."/>
            <person name="Vogt C."/>
            <person name="Ward P.N."/>
            <person name="Wickstead B."/>
            <person name="Wortman J."/>
            <person name="White O."/>
            <person name="Fraser C.M."/>
            <person name="Stuart K.D."/>
            <person name="Andersson B."/>
        </authorList>
    </citation>
    <scope>NUCLEOTIDE SEQUENCE [LARGE SCALE GENOMIC DNA]</scope>
    <source>
        <strain evidence="2 3">CL Brener</strain>
    </source>
</reference>
<comment type="caution">
    <text evidence="2">The sequence shown here is derived from an EMBL/GenBank/DDBJ whole genome shotgun (WGS) entry which is preliminary data.</text>
</comment>
<dbReference type="Proteomes" id="UP000002296">
    <property type="component" value="Unassembled WGS sequence"/>
</dbReference>
<evidence type="ECO:0000313" key="3">
    <source>
        <dbReference type="Proteomes" id="UP000002296"/>
    </source>
</evidence>
<dbReference type="KEGG" id="tcr:504081.370"/>
<evidence type="ECO:0000256" key="1">
    <source>
        <dbReference type="SAM" id="MobiDB-lite"/>
    </source>
</evidence>
<dbReference type="AlphaFoldDB" id="Q4E459"/>